<dbReference type="InterPro" id="IPR016181">
    <property type="entry name" value="Acyl_CoA_acyltransferase"/>
</dbReference>
<dbReference type="EMBL" id="FORQ01000001">
    <property type="protein sequence ID" value="SFI58782.1"/>
    <property type="molecule type" value="Genomic_DNA"/>
</dbReference>
<proteinExistence type="predicted"/>
<dbReference type="SUPFAM" id="SSF55729">
    <property type="entry name" value="Acyl-CoA N-acyltransferases (Nat)"/>
    <property type="match status" value="1"/>
</dbReference>
<dbReference type="CDD" id="cd04301">
    <property type="entry name" value="NAT_SF"/>
    <property type="match status" value="1"/>
</dbReference>
<dbReference type="InterPro" id="IPR039968">
    <property type="entry name" value="BcerS-like"/>
</dbReference>
<keyword evidence="2" id="KW-1185">Reference proteome</keyword>
<evidence type="ECO:0000313" key="1">
    <source>
        <dbReference type="EMBL" id="SFI58782.1"/>
    </source>
</evidence>
<accession>A0A1I3JER7</accession>
<name>A0A1I3JER7_9FLAO</name>
<dbReference type="AlphaFoldDB" id="A0A1I3JER7"/>
<organism evidence="1 2">
    <name type="scientific">Kaistella treverensis</name>
    <dbReference type="NCBI Taxonomy" id="631455"/>
    <lineage>
        <taxon>Bacteria</taxon>
        <taxon>Pseudomonadati</taxon>
        <taxon>Bacteroidota</taxon>
        <taxon>Flavobacteriia</taxon>
        <taxon>Flavobacteriales</taxon>
        <taxon>Weeksellaceae</taxon>
        <taxon>Chryseobacterium group</taxon>
        <taxon>Kaistella</taxon>
    </lineage>
</organism>
<dbReference type="PANTHER" id="PTHR41368">
    <property type="entry name" value="PROTEIN YGHO"/>
    <property type="match status" value="1"/>
</dbReference>
<protein>
    <recommendedName>
        <fullName evidence="3">N-acetyltransferase domain-containing protein</fullName>
    </recommendedName>
</protein>
<sequence length="382" mass="45218">MSVVTIFEVKTQNDLKKFIEFPMNLYKNNKNYVPPLIKDEENIWSPKENAALKFSEFKRYLALKDNKVVGRIAVLINYKEVEDLGHRKVRFGWLDFIDDLEVSKSLMNKAVEFAKEKEMQMIEGPMGFTNLDKAGMLTMGFEKLATMIGLYNFPYYPEHLEKLGLKKEKEWVEYELQFPEVLSDKIQKFSDLIAEKYKLSVLEFKNKQEILPYVFPMFKLLDQTYKSLSTYTPITDEQIQTYKDKYFNFIDKDYIVCIIDENKELVSFAITMPSYSLALQKAKGKLLPFGWYHFLQAGKKNLRANFYLIGIHPDYQRRGVTSLIFKEIWKNFSKKGVKLLETNPELEENKSVQVLWQDYNPVNHKRRRTYAMDITPQTQLFR</sequence>
<evidence type="ECO:0008006" key="3">
    <source>
        <dbReference type="Google" id="ProtNLM"/>
    </source>
</evidence>
<dbReference type="RefSeq" id="WP_089817746.1">
    <property type="nucleotide sequence ID" value="NZ_FORQ01000001.1"/>
</dbReference>
<gene>
    <name evidence="1" type="ORF">SAMN05421638_0131</name>
</gene>
<evidence type="ECO:0000313" key="2">
    <source>
        <dbReference type="Proteomes" id="UP000242560"/>
    </source>
</evidence>
<dbReference type="PANTHER" id="PTHR41368:SF1">
    <property type="entry name" value="PROTEIN YGHO"/>
    <property type="match status" value="1"/>
</dbReference>
<dbReference type="Gene3D" id="3.40.630.30">
    <property type="match status" value="1"/>
</dbReference>
<dbReference type="Proteomes" id="UP000242560">
    <property type="component" value="Unassembled WGS sequence"/>
</dbReference>
<reference evidence="2" key="1">
    <citation type="submission" date="2016-10" db="EMBL/GenBank/DDBJ databases">
        <authorList>
            <person name="Varghese N."/>
            <person name="Submissions S."/>
        </authorList>
    </citation>
    <scope>NUCLEOTIDE SEQUENCE [LARGE SCALE GENOMIC DNA]</scope>
    <source>
        <strain evidence="2">DSM 22251</strain>
    </source>
</reference>